<keyword evidence="1" id="KW-1133">Transmembrane helix</keyword>
<protein>
    <submittedName>
        <fullName evidence="2">Uncharacterized protein</fullName>
    </submittedName>
</protein>
<comment type="caution">
    <text evidence="2">The sequence shown here is derived from an EMBL/GenBank/DDBJ whole genome shotgun (WGS) entry which is preliminary data.</text>
</comment>
<feature type="transmembrane region" description="Helical" evidence="1">
    <location>
        <begin position="7"/>
        <end position="37"/>
    </location>
</feature>
<sequence>MDSYSVLVIYGWLFSICSNILYMDVFVVFSVFVVLVIYGWSCIFYFILIILFSFCEIFFFHLLKNRLGRNQ</sequence>
<keyword evidence="1" id="KW-0472">Membrane</keyword>
<keyword evidence="3" id="KW-1185">Reference proteome</keyword>
<reference evidence="2 3" key="1">
    <citation type="journal article" date="2013" name="Proc. Natl. Acad. Sci. U.S.A.">
        <title>Genome of an arbuscular mycorrhizal fungus provides insight into the oldest plant symbiosis.</title>
        <authorList>
            <person name="Tisserant E."/>
            <person name="Malbreil M."/>
            <person name="Kuo A."/>
            <person name="Kohler A."/>
            <person name="Symeonidi A."/>
            <person name="Balestrini R."/>
            <person name="Charron P."/>
            <person name="Duensing N."/>
            <person name="Frei Dit Frey N."/>
            <person name="Gianinazzi-Pearson V."/>
            <person name="Gilbert L.B."/>
            <person name="Handa Y."/>
            <person name="Herr J.R."/>
            <person name="Hijri M."/>
            <person name="Koul R."/>
            <person name="Kawaguchi M."/>
            <person name="Krajinski F."/>
            <person name="Lammers P.J."/>
            <person name="Masclaux F.G."/>
            <person name="Murat C."/>
            <person name="Morin E."/>
            <person name="Ndikumana S."/>
            <person name="Pagni M."/>
            <person name="Petitpierre D."/>
            <person name="Requena N."/>
            <person name="Rosikiewicz P."/>
            <person name="Riley R."/>
            <person name="Saito K."/>
            <person name="San Clemente H."/>
            <person name="Shapiro H."/>
            <person name="van Tuinen D."/>
            <person name="Becard G."/>
            <person name="Bonfante P."/>
            <person name="Paszkowski U."/>
            <person name="Shachar-Hill Y.Y."/>
            <person name="Tuskan G.A."/>
            <person name="Young P.W."/>
            <person name="Sanders I.R."/>
            <person name="Henrissat B."/>
            <person name="Rensing S.A."/>
            <person name="Grigoriev I.V."/>
            <person name="Corradi N."/>
            <person name="Roux C."/>
            <person name="Martin F."/>
        </authorList>
    </citation>
    <scope>NUCLEOTIDE SEQUENCE [LARGE SCALE GENOMIC DNA]</scope>
    <source>
        <strain evidence="2 3">DAOM 197198</strain>
    </source>
</reference>
<reference evidence="2 3" key="2">
    <citation type="journal article" date="2018" name="New Phytol.">
        <title>High intraspecific genome diversity in the model arbuscular mycorrhizal symbiont Rhizophagus irregularis.</title>
        <authorList>
            <person name="Chen E.C.H."/>
            <person name="Morin E."/>
            <person name="Beaudet D."/>
            <person name="Noel J."/>
            <person name="Yildirir G."/>
            <person name="Ndikumana S."/>
            <person name="Charron P."/>
            <person name="St-Onge C."/>
            <person name="Giorgi J."/>
            <person name="Kruger M."/>
            <person name="Marton T."/>
            <person name="Ropars J."/>
            <person name="Grigoriev I.V."/>
            <person name="Hainaut M."/>
            <person name="Henrissat B."/>
            <person name="Roux C."/>
            <person name="Martin F."/>
            <person name="Corradi N."/>
        </authorList>
    </citation>
    <scope>NUCLEOTIDE SEQUENCE [LARGE SCALE GENOMIC DNA]</scope>
    <source>
        <strain evidence="2 3">DAOM 197198</strain>
    </source>
</reference>
<accession>A0A2P4P2X0</accession>
<evidence type="ECO:0000313" key="3">
    <source>
        <dbReference type="Proteomes" id="UP000018888"/>
    </source>
</evidence>
<evidence type="ECO:0000256" key="1">
    <source>
        <dbReference type="SAM" id="Phobius"/>
    </source>
</evidence>
<keyword evidence="1" id="KW-0812">Transmembrane</keyword>
<proteinExistence type="predicted"/>
<name>A0A2P4P2X0_RHIID</name>
<gene>
    <name evidence="2" type="ORF">GLOIN_2v1719803</name>
</gene>
<feature type="transmembrane region" description="Helical" evidence="1">
    <location>
        <begin position="43"/>
        <end position="63"/>
    </location>
</feature>
<evidence type="ECO:0000313" key="2">
    <source>
        <dbReference type="EMBL" id="POG59736.1"/>
    </source>
</evidence>
<dbReference type="AlphaFoldDB" id="A0A2P4P2X0"/>
<dbReference type="Proteomes" id="UP000018888">
    <property type="component" value="Unassembled WGS sequence"/>
</dbReference>
<organism evidence="2 3">
    <name type="scientific">Rhizophagus irregularis (strain DAOM 181602 / DAOM 197198 / MUCL 43194)</name>
    <name type="common">Arbuscular mycorrhizal fungus</name>
    <name type="synonym">Glomus intraradices</name>
    <dbReference type="NCBI Taxonomy" id="747089"/>
    <lineage>
        <taxon>Eukaryota</taxon>
        <taxon>Fungi</taxon>
        <taxon>Fungi incertae sedis</taxon>
        <taxon>Mucoromycota</taxon>
        <taxon>Glomeromycotina</taxon>
        <taxon>Glomeromycetes</taxon>
        <taxon>Glomerales</taxon>
        <taxon>Glomeraceae</taxon>
        <taxon>Rhizophagus</taxon>
    </lineage>
</organism>
<dbReference type="EMBL" id="AUPC02000432">
    <property type="protein sequence ID" value="POG59736.1"/>
    <property type="molecule type" value="Genomic_DNA"/>
</dbReference>